<gene>
    <name evidence="5" type="ordered locus">Sked_01920</name>
</gene>
<dbReference type="InterPro" id="IPR037171">
    <property type="entry name" value="NagB/RpiA_transferase-like"/>
</dbReference>
<organism evidence="5 6">
    <name type="scientific">Sanguibacter keddieii (strain ATCC 51767 / DSM 10542 / NCFB 3025 / ST-74)</name>
    <dbReference type="NCBI Taxonomy" id="446469"/>
    <lineage>
        <taxon>Bacteria</taxon>
        <taxon>Bacillati</taxon>
        <taxon>Actinomycetota</taxon>
        <taxon>Actinomycetes</taxon>
        <taxon>Micrococcales</taxon>
        <taxon>Sanguibacteraceae</taxon>
        <taxon>Sanguibacter</taxon>
    </lineage>
</organism>
<dbReference type="PROSITE" id="PS51000">
    <property type="entry name" value="HTH_DEOR_2"/>
    <property type="match status" value="1"/>
</dbReference>
<dbReference type="SUPFAM" id="SSF46785">
    <property type="entry name" value="Winged helix' DNA-binding domain"/>
    <property type="match status" value="1"/>
</dbReference>
<keyword evidence="3" id="KW-0804">Transcription</keyword>
<dbReference type="OrthoDB" id="7688673at2"/>
<keyword evidence="6" id="KW-1185">Reference proteome</keyword>
<dbReference type="HOGENOM" id="CLU_060699_0_1_11"/>
<dbReference type="PROSITE" id="PS00894">
    <property type="entry name" value="HTH_DEOR_1"/>
    <property type="match status" value="1"/>
</dbReference>
<dbReference type="Pfam" id="PF00455">
    <property type="entry name" value="DeoRC"/>
    <property type="match status" value="1"/>
</dbReference>
<dbReference type="SMART" id="SM00420">
    <property type="entry name" value="HTH_DEOR"/>
    <property type="match status" value="1"/>
</dbReference>
<dbReference type="STRING" id="446469.Sked_01920"/>
<evidence type="ECO:0000313" key="5">
    <source>
        <dbReference type="EMBL" id="ACZ20163.1"/>
    </source>
</evidence>
<dbReference type="GO" id="GO:0003700">
    <property type="term" value="F:DNA-binding transcription factor activity"/>
    <property type="evidence" value="ECO:0007669"/>
    <property type="project" value="InterPro"/>
</dbReference>
<sequence length="261" mass="27667">MEREERLSRLVDHIVANGSVHVEEVVETFQVSPATARRDLDTLAEQQLVSRTRGGATVNSISGDLPMRYRTVRRSQEKNSIGAAVAAMVTPGEVIAFNGGTTTTVAAYEVGVATSGDERFSGSVTTVVTNAVNIANDLIVRQNLRIVVTGGVARARSYELVGPLASLMLPEINIDTLFLGVSAVDLEHGLFTHHEGEAAVNAALVSLARRTYVVADSDKFSATAFARICGLDDVQGVITDSGTDESTLDVLRGRGLDVVVG</sequence>
<dbReference type="eggNOG" id="COG1349">
    <property type="taxonomic scope" value="Bacteria"/>
</dbReference>
<evidence type="ECO:0000256" key="2">
    <source>
        <dbReference type="ARBA" id="ARBA00023125"/>
    </source>
</evidence>
<dbReference type="PANTHER" id="PTHR30363">
    <property type="entry name" value="HTH-TYPE TRANSCRIPTIONAL REGULATOR SRLR-RELATED"/>
    <property type="match status" value="1"/>
</dbReference>
<reference evidence="5 6" key="1">
    <citation type="journal article" date="2009" name="Stand. Genomic Sci.">
        <title>Complete genome sequence of Sanguibacter keddieii type strain (ST-74).</title>
        <authorList>
            <person name="Ivanova N."/>
            <person name="Sikorski J."/>
            <person name="Sims D."/>
            <person name="Brettin T."/>
            <person name="Detter J.C."/>
            <person name="Han C."/>
            <person name="Lapidus A."/>
            <person name="Copeland A."/>
            <person name="Glavina Del Rio T."/>
            <person name="Nolan M."/>
            <person name="Chen F."/>
            <person name="Lucas S."/>
            <person name="Tice H."/>
            <person name="Cheng J.F."/>
            <person name="Bruce D."/>
            <person name="Goodwin L."/>
            <person name="Pitluck S."/>
            <person name="Pati A."/>
            <person name="Mavromatis K."/>
            <person name="Chen A."/>
            <person name="Palaniappan K."/>
            <person name="D'haeseleer P."/>
            <person name="Chain P."/>
            <person name="Bristow J."/>
            <person name="Eisen J.A."/>
            <person name="Markowitz V."/>
            <person name="Hugenholtz P."/>
            <person name="Goker M."/>
            <person name="Pukall R."/>
            <person name="Klenk H.P."/>
            <person name="Kyrpides N.C."/>
        </authorList>
    </citation>
    <scope>NUCLEOTIDE SEQUENCE [LARGE SCALE GENOMIC DNA]</scope>
    <source>
        <strain evidence="6">ATCC 51767 / DSM 10542 / NCFB 3025 / ST-74</strain>
    </source>
</reference>
<dbReference type="InterPro" id="IPR001034">
    <property type="entry name" value="DeoR_HTH"/>
</dbReference>
<dbReference type="InterPro" id="IPR050313">
    <property type="entry name" value="Carb_Metab_HTH_regulators"/>
</dbReference>
<dbReference type="Gene3D" id="1.10.10.10">
    <property type="entry name" value="Winged helix-like DNA-binding domain superfamily/Winged helix DNA-binding domain"/>
    <property type="match status" value="1"/>
</dbReference>
<dbReference type="Pfam" id="PF08220">
    <property type="entry name" value="HTH_DeoR"/>
    <property type="match status" value="1"/>
</dbReference>
<dbReference type="GO" id="GO:0003677">
    <property type="term" value="F:DNA binding"/>
    <property type="evidence" value="ECO:0007669"/>
    <property type="project" value="UniProtKB-KW"/>
</dbReference>
<dbReference type="RefSeq" id="WP_012865232.1">
    <property type="nucleotide sequence ID" value="NC_013521.1"/>
</dbReference>
<dbReference type="PANTHER" id="PTHR30363:SF44">
    <property type="entry name" value="AGA OPERON TRANSCRIPTIONAL REPRESSOR-RELATED"/>
    <property type="match status" value="1"/>
</dbReference>
<dbReference type="AlphaFoldDB" id="D1BIX1"/>
<dbReference type="Gene3D" id="3.40.50.1360">
    <property type="match status" value="1"/>
</dbReference>
<evidence type="ECO:0000256" key="3">
    <source>
        <dbReference type="ARBA" id="ARBA00023163"/>
    </source>
</evidence>
<dbReference type="InterPro" id="IPR036390">
    <property type="entry name" value="WH_DNA-bd_sf"/>
</dbReference>
<name>D1BIX1_SANKS</name>
<dbReference type="PRINTS" id="PR00037">
    <property type="entry name" value="HTHLACR"/>
</dbReference>
<keyword evidence="1" id="KW-0805">Transcription regulation</keyword>
<keyword evidence="2" id="KW-0238">DNA-binding</keyword>
<dbReference type="SMART" id="SM01134">
    <property type="entry name" value="DeoRC"/>
    <property type="match status" value="1"/>
</dbReference>
<evidence type="ECO:0000313" key="6">
    <source>
        <dbReference type="Proteomes" id="UP000000322"/>
    </source>
</evidence>
<dbReference type="Proteomes" id="UP000000322">
    <property type="component" value="Chromosome"/>
</dbReference>
<evidence type="ECO:0000259" key="4">
    <source>
        <dbReference type="PROSITE" id="PS51000"/>
    </source>
</evidence>
<dbReference type="EMBL" id="CP001819">
    <property type="protein sequence ID" value="ACZ20163.1"/>
    <property type="molecule type" value="Genomic_DNA"/>
</dbReference>
<dbReference type="InterPro" id="IPR018356">
    <property type="entry name" value="Tscrpt_reg_HTH_DeoR_CS"/>
</dbReference>
<dbReference type="InterPro" id="IPR036388">
    <property type="entry name" value="WH-like_DNA-bd_sf"/>
</dbReference>
<dbReference type="SUPFAM" id="SSF100950">
    <property type="entry name" value="NagB/RpiA/CoA transferase-like"/>
    <property type="match status" value="1"/>
</dbReference>
<feature type="domain" description="HTH deoR-type" evidence="4">
    <location>
        <begin position="3"/>
        <end position="58"/>
    </location>
</feature>
<dbReference type="KEGG" id="ske:Sked_01920"/>
<evidence type="ECO:0000256" key="1">
    <source>
        <dbReference type="ARBA" id="ARBA00023015"/>
    </source>
</evidence>
<accession>D1BIX1</accession>
<proteinExistence type="predicted"/>
<dbReference type="InterPro" id="IPR014036">
    <property type="entry name" value="DeoR-like_C"/>
</dbReference>
<protein>
    <submittedName>
        <fullName evidence="5">Transcriptional regulator of sugar metabolism</fullName>
    </submittedName>
</protein>